<dbReference type="PANTHER" id="PTHR46211">
    <property type="entry name" value="GLYCEROPHOSPHORYL DIESTER PHOSPHODIESTERASE"/>
    <property type="match status" value="1"/>
</dbReference>
<evidence type="ECO:0000313" key="4">
    <source>
        <dbReference type="Proteomes" id="UP001209317"/>
    </source>
</evidence>
<dbReference type="AlphaFoldDB" id="A0AAE3IQ57"/>
<dbReference type="GO" id="GO:0006629">
    <property type="term" value="P:lipid metabolic process"/>
    <property type="evidence" value="ECO:0007669"/>
    <property type="project" value="InterPro"/>
</dbReference>
<evidence type="ECO:0000313" key="3">
    <source>
        <dbReference type="EMBL" id="MCU7693767.1"/>
    </source>
</evidence>
<comment type="caution">
    <text evidence="3">The sequence shown here is derived from an EMBL/GenBank/DDBJ whole genome shotgun (WGS) entry which is preliminary data.</text>
</comment>
<dbReference type="GO" id="GO:0008081">
    <property type="term" value="F:phosphoric diester hydrolase activity"/>
    <property type="evidence" value="ECO:0007669"/>
    <property type="project" value="InterPro"/>
</dbReference>
<dbReference type="RefSeq" id="WP_263037254.1">
    <property type="nucleotide sequence ID" value="NZ_JAOTPL010000004.1"/>
</dbReference>
<feature type="signal peptide" evidence="1">
    <location>
        <begin position="1"/>
        <end position="19"/>
    </location>
</feature>
<dbReference type="PROSITE" id="PS51704">
    <property type="entry name" value="GP_PDE"/>
    <property type="match status" value="1"/>
</dbReference>
<name>A0AAE3IQ57_9BACT</name>
<dbReference type="EMBL" id="JAOTPL010000004">
    <property type="protein sequence ID" value="MCU7693767.1"/>
    <property type="molecule type" value="Genomic_DNA"/>
</dbReference>
<proteinExistence type="predicted"/>
<dbReference type="Gene3D" id="3.20.20.190">
    <property type="entry name" value="Phosphatidylinositol (PI) phosphodiesterase"/>
    <property type="match status" value="1"/>
</dbReference>
<dbReference type="Pfam" id="PF03009">
    <property type="entry name" value="GDPD"/>
    <property type="match status" value="1"/>
</dbReference>
<dbReference type="Proteomes" id="UP001209317">
    <property type="component" value="Unassembled WGS sequence"/>
</dbReference>
<evidence type="ECO:0000256" key="1">
    <source>
        <dbReference type="SAM" id="SignalP"/>
    </source>
</evidence>
<dbReference type="InterPro" id="IPR017946">
    <property type="entry name" value="PLC-like_Pdiesterase_TIM-brl"/>
</dbReference>
<dbReference type="SUPFAM" id="SSF51695">
    <property type="entry name" value="PLC-like phosphodiesterases"/>
    <property type="match status" value="1"/>
</dbReference>
<evidence type="ECO:0000259" key="2">
    <source>
        <dbReference type="PROSITE" id="PS51704"/>
    </source>
</evidence>
<gene>
    <name evidence="3" type="ORF">OD355_04465</name>
</gene>
<sequence length="263" mass="29721">MKCIIILSAVLLFSCTSMKQGKIPADNPVIAHRGAFKQLNLPENSIASLKHAVALGCAGTEFDVHMTADNVLVLNHDHDYFKLPIEKTDYAALNRHKLGNGESLPLLKDAIQEGMKNNKTTKLICEIKPSSISKLRGQQMAEKVLALVKELKAEKYMVYISFDFDILKKILALNPHANTQYLNGDKSPLELKQAGIRGADYHYDIFRKNPGWIKMAKDHNIALNAWTVNDAEGMKWLLDNNFEYITTNEPEELFRIIDERRGK</sequence>
<dbReference type="InterPro" id="IPR030395">
    <property type="entry name" value="GP_PDE_dom"/>
</dbReference>
<keyword evidence="4" id="KW-1185">Reference proteome</keyword>
<dbReference type="PANTHER" id="PTHR46211:SF1">
    <property type="entry name" value="GLYCEROPHOSPHODIESTER PHOSPHODIESTERASE, CYTOPLASMIC"/>
    <property type="match status" value="1"/>
</dbReference>
<accession>A0AAE3IQ57</accession>
<protein>
    <submittedName>
        <fullName evidence="3">Glycerophosphodiester phosphodiesterase family protein</fullName>
    </submittedName>
</protein>
<feature type="chain" id="PRO_5041933423" evidence="1">
    <location>
        <begin position="20"/>
        <end position="263"/>
    </location>
</feature>
<keyword evidence="1" id="KW-0732">Signal</keyword>
<reference evidence="3" key="1">
    <citation type="submission" date="2022-10" db="EMBL/GenBank/DDBJ databases">
        <authorList>
            <person name="Kim H.S."/>
            <person name="Kim J.-S."/>
            <person name="Suh M.K."/>
            <person name="Eom M.K."/>
            <person name="Lee J.-S."/>
        </authorList>
    </citation>
    <scope>NUCLEOTIDE SEQUENCE</scope>
    <source>
        <strain evidence="3">LIP-5</strain>
    </source>
</reference>
<dbReference type="PROSITE" id="PS51257">
    <property type="entry name" value="PROKAR_LIPOPROTEIN"/>
    <property type="match status" value="1"/>
</dbReference>
<organism evidence="3 4">
    <name type="scientific">Haoranjiania flava</name>
    <dbReference type="NCBI Taxonomy" id="1856322"/>
    <lineage>
        <taxon>Bacteria</taxon>
        <taxon>Pseudomonadati</taxon>
        <taxon>Bacteroidota</taxon>
        <taxon>Chitinophagia</taxon>
        <taxon>Chitinophagales</taxon>
        <taxon>Chitinophagaceae</taxon>
        <taxon>Haoranjiania</taxon>
    </lineage>
</organism>
<feature type="domain" description="GP-PDE" evidence="2">
    <location>
        <begin position="27"/>
        <end position="257"/>
    </location>
</feature>